<keyword evidence="1" id="KW-0812">Transmembrane</keyword>
<name>A0A2T7P265_POMCA</name>
<dbReference type="EMBL" id="PZQS01000007">
    <property type="protein sequence ID" value="PVD27517.1"/>
    <property type="molecule type" value="Genomic_DNA"/>
</dbReference>
<dbReference type="Proteomes" id="UP000245119">
    <property type="component" value="Linkage Group LG7"/>
</dbReference>
<dbReference type="AlphaFoldDB" id="A0A2T7P265"/>
<proteinExistence type="predicted"/>
<organism evidence="2 3">
    <name type="scientific">Pomacea canaliculata</name>
    <name type="common">Golden apple snail</name>
    <dbReference type="NCBI Taxonomy" id="400727"/>
    <lineage>
        <taxon>Eukaryota</taxon>
        <taxon>Metazoa</taxon>
        <taxon>Spiralia</taxon>
        <taxon>Lophotrochozoa</taxon>
        <taxon>Mollusca</taxon>
        <taxon>Gastropoda</taxon>
        <taxon>Caenogastropoda</taxon>
        <taxon>Architaenioglossa</taxon>
        <taxon>Ampullarioidea</taxon>
        <taxon>Ampullariidae</taxon>
        <taxon>Pomacea</taxon>
    </lineage>
</organism>
<keyword evidence="3" id="KW-1185">Reference proteome</keyword>
<feature type="transmembrane region" description="Helical" evidence="1">
    <location>
        <begin position="73"/>
        <end position="99"/>
    </location>
</feature>
<evidence type="ECO:0000256" key="1">
    <source>
        <dbReference type="SAM" id="Phobius"/>
    </source>
</evidence>
<protein>
    <submittedName>
        <fullName evidence="2">Uncharacterized protein</fullName>
    </submittedName>
</protein>
<evidence type="ECO:0000313" key="3">
    <source>
        <dbReference type="Proteomes" id="UP000245119"/>
    </source>
</evidence>
<reference evidence="2 3" key="1">
    <citation type="submission" date="2018-04" db="EMBL/GenBank/DDBJ databases">
        <title>The genome of golden apple snail Pomacea canaliculata provides insight into stress tolerance and invasive adaptation.</title>
        <authorList>
            <person name="Liu C."/>
            <person name="Liu B."/>
            <person name="Ren Y."/>
            <person name="Zhang Y."/>
            <person name="Wang H."/>
            <person name="Li S."/>
            <person name="Jiang F."/>
            <person name="Yin L."/>
            <person name="Zhang G."/>
            <person name="Qian W."/>
            <person name="Fan W."/>
        </authorList>
    </citation>
    <scope>NUCLEOTIDE SEQUENCE [LARGE SCALE GENOMIC DNA]</scope>
    <source>
        <strain evidence="2">SZHN2017</strain>
        <tissue evidence="2">Muscle</tissue>
    </source>
</reference>
<accession>A0A2T7P265</accession>
<evidence type="ECO:0000313" key="2">
    <source>
        <dbReference type="EMBL" id="PVD27517.1"/>
    </source>
</evidence>
<sequence length="182" mass="19652">MTSGCETHVGSGAVWMSIGFLVEPTDVMAGSWITFLAVLWAVCGSLGSVFTPVTLSTTPNVTGADHSHEPPGSLVWIIVGVVTAVAVVVILITVIAIAINRRKCKFHAVTKGKPSNKEYDDFEEDINVVYHPADGQCPQVTDAEQHYYSTPFDVTSKMWSATTTPTDIIDKEGPRHVTALYD</sequence>
<keyword evidence="1" id="KW-1133">Transmembrane helix</keyword>
<comment type="caution">
    <text evidence="2">The sequence shown here is derived from an EMBL/GenBank/DDBJ whole genome shotgun (WGS) entry which is preliminary data.</text>
</comment>
<keyword evidence="1" id="KW-0472">Membrane</keyword>
<feature type="transmembrane region" description="Helical" evidence="1">
    <location>
        <begin position="32"/>
        <end position="53"/>
    </location>
</feature>
<gene>
    <name evidence="2" type="ORF">C0Q70_12679</name>
</gene>